<dbReference type="PANTHER" id="PTHR33164:SF104">
    <property type="entry name" value="TRANSCRIPTIONAL REGULATORY PROTEIN"/>
    <property type="match status" value="1"/>
</dbReference>
<dbReference type="PANTHER" id="PTHR33164">
    <property type="entry name" value="TRANSCRIPTIONAL REGULATOR, MARR FAMILY"/>
    <property type="match status" value="1"/>
</dbReference>
<dbReference type="AlphaFoldDB" id="A0A563EPX2"/>
<evidence type="ECO:0000313" key="2">
    <source>
        <dbReference type="EMBL" id="TWP49406.1"/>
    </source>
</evidence>
<dbReference type="Pfam" id="PF12802">
    <property type="entry name" value="MarR_2"/>
    <property type="match status" value="1"/>
</dbReference>
<dbReference type="InterPro" id="IPR000835">
    <property type="entry name" value="HTH_MarR-typ"/>
</dbReference>
<evidence type="ECO:0000313" key="3">
    <source>
        <dbReference type="Proteomes" id="UP000316639"/>
    </source>
</evidence>
<reference evidence="2 3" key="1">
    <citation type="submission" date="2019-07" db="EMBL/GenBank/DDBJ databases">
        <title>Lentzea xizangensis sp. nov., isolated from Qinghai-Tibetan Plateau Soils.</title>
        <authorList>
            <person name="Huang J."/>
        </authorList>
    </citation>
    <scope>NUCLEOTIDE SEQUENCE [LARGE SCALE GENOMIC DNA]</scope>
    <source>
        <strain evidence="2 3">FXJ1.1311</strain>
    </source>
</reference>
<dbReference type="SUPFAM" id="SSF46785">
    <property type="entry name" value="Winged helix' DNA-binding domain"/>
    <property type="match status" value="1"/>
</dbReference>
<feature type="domain" description="HTH marR-type" evidence="1">
    <location>
        <begin position="1"/>
        <end position="128"/>
    </location>
</feature>
<comment type="caution">
    <text evidence="2">The sequence shown here is derived from an EMBL/GenBank/DDBJ whole genome shotgun (WGS) entry which is preliminary data.</text>
</comment>
<dbReference type="InterPro" id="IPR039422">
    <property type="entry name" value="MarR/SlyA-like"/>
</dbReference>
<dbReference type="PRINTS" id="PR00598">
    <property type="entry name" value="HTHMARR"/>
</dbReference>
<sequence length="130" mass="13884">MMIAGALVVATNRTLPGFELTGAEFDVLLALRRSGAPYRLKANELSNELLLSTGGTSNVVNRLEARHLVAREPDPSDGRSTLVRLTDEGKALAEKAAIANGKAHDEVLNKIPEKELEAATKALKAVFGHL</sequence>
<proteinExistence type="predicted"/>
<accession>A0A563EPX2</accession>
<dbReference type="Proteomes" id="UP000316639">
    <property type="component" value="Unassembled WGS sequence"/>
</dbReference>
<dbReference type="InterPro" id="IPR036388">
    <property type="entry name" value="WH-like_DNA-bd_sf"/>
</dbReference>
<dbReference type="OrthoDB" id="3237509at2"/>
<name>A0A563EPX2_9PSEU</name>
<organism evidence="2 3">
    <name type="scientific">Lentzea tibetensis</name>
    <dbReference type="NCBI Taxonomy" id="2591470"/>
    <lineage>
        <taxon>Bacteria</taxon>
        <taxon>Bacillati</taxon>
        <taxon>Actinomycetota</taxon>
        <taxon>Actinomycetes</taxon>
        <taxon>Pseudonocardiales</taxon>
        <taxon>Pseudonocardiaceae</taxon>
        <taxon>Lentzea</taxon>
    </lineage>
</organism>
<dbReference type="PROSITE" id="PS50995">
    <property type="entry name" value="HTH_MARR_2"/>
    <property type="match status" value="1"/>
</dbReference>
<dbReference type="GO" id="GO:0006950">
    <property type="term" value="P:response to stress"/>
    <property type="evidence" value="ECO:0007669"/>
    <property type="project" value="TreeGrafter"/>
</dbReference>
<dbReference type="InterPro" id="IPR036390">
    <property type="entry name" value="WH_DNA-bd_sf"/>
</dbReference>
<dbReference type="GO" id="GO:0003700">
    <property type="term" value="F:DNA-binding transcription factor activity"/>
    <property type="evidence" value="ECO:0007669"/>
    <property type="project" value="InterPro"/>
</dbReference>
<dbReference type="SMART" id="SM00347">
    <property type="entry name" value="HTH_MARR"/>
    <property type="match status" value="1"/>
</dbReference>
<dbReference type="Gene3D" id="1.10.10.10">
    <property type="entry name" value="Winged helix-like DNA-binding domain superfamily/Winged helix DNA-binding domain"/>
    <property type="match status" value="1"/>
</dbReference>
<dbReference type="EMBL" id="VOBR01000016">
    <property type="protein sequence ID" value="TWP49406.1"/>
    <property type="molecule type" value="Genomic_DNA"/>
</dbReference>
<protein>
    <submittedName>
        <fullName evidence="2">MarR family transcriptional regulator</fullName>
    </submittedName>
</protein>
<gene>
    <name evidence="2" type="ORF">FKR81_24870</name>
</gene>
<keyword evidence="3" id="KW-1185">Reference proteome</keyword>
<evidence type="ECO:0000259" key="1">
    <source>
        <dbReference type="PROSITE" id="PS50995"/>
    </source>
</evidence>